<keyword evidence="4" id="KW-1185">Reference proteome</keyword>
<reference evidence="3 4" key="1">
    <citation type="submission" date="2015-01" db="EMBL/GenBank/DDBJ databases">
        <title>The Genome Sequence of Exophiala xenobiotica CBS118157.</title>
        <authorList>
            <consortium name="The Broad Institute Genomics Platform"/>
            <person name="Cuomo C."/>
            <person name="de Hoog S."/>
            <person name="Gorbushina A."/>
            <person name="Stielow B."/>
            <person name="Teixiera M."/>
            <person name="Abouelleil A."/>
            <person name="Chapman S.B."/>
            <person name="Priest M."/>
            <person name="Young S.K."/>
            <person name="Wortman J."/>
            <person name="Nusbaum C."/>
            <person name="Birren B."/>
        </authorList>
    </citation>
    <scope>NUCLEOTIDE SEQUENCE [LARGE SCALE GENOMIC DNA]</scope>
    <source>
        <strain evidence="3 4">CBS 118157</strain>
    </source>
</reference>
<feature type="transmembrane region" description="Helical" evidence="2">
    <location>
        <begin position="26"/>
        <end position="47"/>
    </location>
</feature>
<dbReference type="Proteomes" id="UP000054342">
    <property type="component" value="Unassembled WGS sequence"/>
</dbReference>
<dbReference type="GeneID" id="25324809"/>
<dbReference type="AlphaFoldDB" id="A0A0D2ERL2"/>
<organism evidence="3 4">
    <name type="scientific">Exophiala xenobiotica</name>
    <dbReference type="NCBI Taxonomy" id="348802"/>
    <lineage>
        <taxon>Eukaryota</taxon>
        <taxon>Fungi</taxon>
        <taxon>Dikarya</taxon>
        <taxon>Ascomycota</taxon>
        <taxon>Pezizomycotina</taxon>
        <taxon>Eurotiomycetes</taxon>
        <taxon>Chaetothyriomycetidae</taxon>
        <taxon>Chaetothyriales</taxon>
        <taxon>Herpotrichiellaceae</taxon>
        <taxon>Exophiala</taxon>
    </lineage>
</organism>
<protein>
    <submittedName>
        <fullName evidence="3">Uncharacterized protein</fullName>
    </submittedName>
</protein>
<name>A0A0D2ERL2_9EURO</name>
<accession>A0A0D2ERL2</accession>
<keyword evidence="2" id="KW-1133">Transmembrane helix</keyword>
<evidence type="ECO:0000256" key="2">
    <source>
        <dbReference type="SAM" id="Phobius"/>
    </source>
</evidence>
<dbReference type="EMBL" id="KN847318">
    <property type="protein sequence ID" value="KIW58378.1"/>
    <property type="molecule type" value="Genomic_DNA"/>
</dbReference>
<feature type="region of interest" description="Disordered" evidence="1">
    <location>
        <begin position="89"/>
        <end position="124"/>
    </location>
</feature>
<sequence>MIIPLEARTIGTDPNATNPNISSGTLIIILLCTVGVLFLFSCCGVCIRRRNLERTRQEYQPTPVVLEDVERRRTHHLLHSDGPLGWNFQRFRSGPVKPPARPPQAHIAPSDEPSPPPPPPAYQL</sequence>
<feature type="compositionally biased region" description="Pro residues" evidence="1">
    <location>
        <begin position="112"/>
        <end position="124"/>
    </location>
</feature>
<keyword evidence="2" id="KW-0812">Transmembrane</keyword>
<dbReference type="HOGENOM" id="CLU_2003954_0_0_1"/>
<dbReference type="RefSeq" id="XP_013318962.1">
    <property type="nucleotide sequence ID" value="XM_013463508.1"/>
</dbReference>
<keyword evidence="2" id="KW-0472">Membrane</keyword>
<proteinExistence type="predicted"/>
<evidence type="ECO:0000256" key="1">
    <source>
        <dbReference type="SAM" id="MobiDB-lite"/>
    </source>
</evidence>
<gene>
    <name evidence="3" type="ORF">PV05_02901</name>
</gene>
<evidence type="ECO:0000313" key="3">
    <source>
        <dbReference type="EMBL" id="KIW58378.1"/>
    </source>
</evidence>
<evidence type="ECO:0000313" key="4">
    <source>
        <dbReference type="Proteomes" id="UP000054342"/>
    </source>
</evidence>